<dbReference type="Proteomes" id="UP000766595">
    <property type="component" value="Unassembled WGS sequence"/>
</dbReference>
<feature type="transmembrane region" description="Helical" evidence="9">
    <location>
        <begin position="284"/>
        <end position="303"/>
    </location>
</feature>
<organism evidence="11 12">
    <name type="scientific">Prosthecodimorpha staleyi</name>
    <dbReference type="NCBI Taxonomy" id="2840188"/>
    <lineage>
        <taxon>Bacteria</taxon>
        <taxon>Pseudomonadati</taxon>
        <taxon>Pseudomonadota</taxon>
        <taxon>Alphaproteobacteria</taxon>
        <taxon>Hyphomicrobiales</taxon>
        <taxon>Ancalomicrobiaceae</taxon>
        <taxon>Prosthecodimorpha</taxon>
    </lineage>
</organism>
<evidence type="ECO:0000256" key="2">
    <source>
        <dbReference type="ARBA" id="ARBA00004370"/>
    </source>
</evidence>
<dbReference type="PANTHER" id="PTHR41523:SF8">
    <property type="entry name" value="ETHYLENE RESPONSE SENSOR PROTEIN"/>
    <property type="match status" value="1"/>
</dbReference>
<evidence type="ECO:0000256" key="6">
    <source>
        <dbReference type="ARBA" id="ARBA00022741"/>
    </source>
</evidence>
<evidence type="ECO:0000256" key="4">
    <source>
        <dbReference type="ARBA" id="ARBA00022553"/>
    </source>
</evidence>
<keyword evidence="9" id="KW-0472">Membrane</keyword>
<dbReference type="EMBL" id="JAHHZF010000007">
    <property type="protein sequence ID" value="MBT9290814.1"/>
    <property type="molecule type" value="Genomic_DNA"/>
</dbReference>
<keyword evidence="4" id="KW-0597">Phosphoprotein</keyword>
<dbReference type="EC" id="2.7.13.3" evidence="3"/>
<comment type="subcellular location">
    <subcellularLocation>
        <location evidence="2">Membrane</location>
    </subcellularLocation>
</comment>
<keyword evidence="9" id="KW-0812">Transmembrane</keyword>
<dbReference type="GO" id="GO:0005524">
    <property type="term" value="F:ATP binding"/>
    <property type="evidence" value="ECO:0007669"/>
    <property type="project" value="UniProtKB-KW"/>
</dbReference>
<proteinExistence type="predicted"/>
<keyword evidence="5" id="KW-0808">Transferase</keyword>
<evidence type="ECO:0000256" key="5">
    <source>
        <dbReference type="ARBA" id="ARBA00022679"/>
    </source>
</evidence>
<dbReference type="Gene3D" id="3.30.565.10">
    <property type="entry name" value="Histidine kinase-like ATPase, C-terminal domain"/>
    <property type="match status" value="1"/>
</dbReference>
<comment type="catalytic activity">
    <reaction evidence="1">
        <text>ATP + protein L-histidine = ADP + protein N-phospho-L-histidine.</text>
        <dbReference type="EC" id="2.7.13.3"/>
    </reaction>
</comment>
<evidence type="ECO:0000256" key="8">
    <source>
        <dbReference type="ARBA" id="ARBA00022840"/>
    </source>
</evidence>
<protein>
    <recommendedName>
        <fullName evidence="3">histidine kinase</fullName>
        <ecNumber evidence="3">2.7.13.3</ecNumber>
    </recommendedName>
</protein>
<dbReference type="PANTHER" id="PTHR41523">
    <property type="entry name" value="TWO-COMPONENT SYSTEM SENSOR PROTEIN"/>
    <property type="match status" value="1"/>
</dbReference>
<dbReference type="GO" id="GO:0007165">
    <property type="term" value="P:signal transduction"/>
    <property type="evidence" value="ECO:0007669"/>
    <property type="project" value="InterPro"/>
</dbReference>
<dbReference type="SUPFAM" id="SSF55785">
    <property type="entry name" value="PYP-like sensor domain (PAS domain)"/>
    <property type="match status" value="1"/>
</dbReference>
<keyword evidence="7" id="KW-0418">Kinase</keyword>
<evidence type="ECO:0000313" key="12">
    <source>
        <dbReference type="Proteomes" id="UP000766595"/>
    </source>
</evidence>
<feature type="domain" description="HAMP" evidence="10">
    <location>
        <begin position="305"/>
        <end position="357"/>
    </location>
</feature>
<evidence type="ECO:0000256" key="3">
    <source>
        <dbReference type="ARBA" id="ARBA00012438"/>
    </source>
</evidence>
<name>A0A947D617_9HYPH</name>
<dbReference type="RefSeq" id="WP_261969401.1">
    <property type="nucleotide sequence ID" value="NZ_JAHHZF010000007.1"/>
</dbReference>
<dbReference type="Pfam" id="PF07536">
    <property type="entry name" value="HWE_HK"/>
    <property type="match status" value="1"/>
</dbReference>
<accession>A0A947D617</accession>
<dbReference type="Gene3D" id="3.30.450.20">
    <property type="entry name" value="PAS domain"/>
    <property type="match status" value="2"/>
</dbReference>
<dbReference type="InterPro" id="IPR003660">
    <property type="entry name" value="HAMP_dom"/>
</dbReference>
<dbReference type="GO" id="GO:0004673">
    <property type="term" value="F:protein histidine kinase activity"/>
    <property type="evidence" value="ECO:0007669"/>
    <property type="project" value="UniProtKB-EC"/>
</dbReference>
<evidence type="ECO:0000256" key="7">
    <source>
        <dbReference type="ARBA" id="ARBA00022777"/>
    </source>
</evidence>
<dbReference type="GO" id="GO:0016020">
    <property type="term" value="C:membrane"/>
    <property type="evidence" value="ECO:0007669"/>
    <property type="project" value="UniProtKB-SubCell"/>
</dbReference>
<dbReference type="AlphaFoldDB" id="A0A947D617"/>
<sequence length="686" mass="74300">MTQVRRTGLSLTTRLVLLGLAAWLPALAVIGYLESELRSAREAEVLEAARRQTQRATSELDRFLEGTRMMLTAVSTARGVRRFDEANCSMFLAGVTENLASIRSMVVVGPDRGLHCRTGQIEEVEKIDPMFLVEAVAGPGFRIGRFTRFGTEPYEAGLPVAMSVRLQTGETIGVVATVEIRHLAELASRWTLAQEGALTVADADGVILARSPYPERFIGTRVPEAFQHWVRGTEIGVERARSQDGTVRIIAYKPAALAPAGLYLSTGIAEQSAFAAIDAARRQGIAIILASAVLTLLGGLWAGRRFVRHPVASLLALAEAWRLGRRNQVSDMPGGDEFGVIAEALDRMGAELGRREEDAVQSEARLRRTILAAPHPFMLHAEDGTVLAVSDSWIAQSGLPRTALTSSLDWLRDHVRRDGPDDPVQSPFGQNAVVGGMEREVVTVSGETRIWDFSIVPLEPLADGRSLCLTTAVDVTDRYHAAEQQSLLLRELDHRVKNTLANVQAIASQTFRSTPDPEAFRQKFSERLGALARTHDMLTRGQWRGVSLAGMVASELAHVPNPERIAVRGEDCTLPAGMAVPLGLILHELTTNAVKYGALSQGDGRLFIGWSAPIHDGEGRSMQLDWVESGGPAVEPPVRSGFGSRLIAQLARSLGTGEARFEPGGVVFRLRIDLPDGADAAESVPI</sequence>
<evidence type="ECO:0000256" key="1">
    <source>
        <dbReference type="ARBA" id="ARBA00000085"/>
    </source>
</evidence>
<dbReference type="InterPro" id="IPR011102">
    <property type="entry name" value="Sig_transdc_His_kinase_HWE"/>
</dbReference>
<dbReference type="CDD" id="cd12915">
    <property type="entry name" value="PDC2_DGC_like"/>
    <property type="match status" value="1"/>
</dbReference>
<reference evidence="11 12" key="1">
    <citation type="submission" date="2021-06" db="EMBL/GenBank/DDBJ databases">
        <authorList>
            <person name="Grouzdev D.S."/>
            <person name="Koziaeva V."/>
        </authorList>
    </citation>
    <scope>NUCLEOTIDE SEQUENCE [LARGE SCALE GENOMIC DNA]</scope>
    <source>
        <strain evidence="11 12">22</strain>
    </source>
</reference>
<evidence type="ECO:0000313" key="11">
    <source>
        <dbReference type="EMBL" id="MBT9290814.1"/>
    </source>
</evidence>
<keyword evidence="8" id="KW-0067">ATP-binding</keyword>
<gene>
    <name evidence="11" type="ORF">KL771_15200</name>
</gene>
<dbReference type="Gene3D" id="6.10.340.10">
    <property type="match status" value="1"/>
</dbReference>
<dbReference type="SMART" id="SM00911">
    <property type="entry name" value="HWE_HK"/>
    <property type="match status" value="1"/>
</dbReference>
<keyword evidence="9" id="KW-1133">Transmembrane helix</keyword>
<dbReference type="InterPro" id="IPR036890">
    <property type="entry name" value="HATPase_C_sf"/>
</dbReference>
<evidence type="ECO:0000259" key="10">
    <source>
        <dbReference type="PROSITE" id="PS50885"/>
    </source>
</evidence>
<dbReference type="InterPro" id="IPR035965">
    <property type="entry name" value="PAS-like_dom_sf"/>
</dbReference>
<keyword evidence="6" id="KW-0547">Nucleotide-binding</keyword>
<keyword evidence="12" id="KW-1185">Reference proteome</keyword>
<evidence type="ECO:0000256" key="9">
    <source>
        <dbReference type="SAM" id="Phobius"/>
    </source>
</evidence>
<comment type="caution">
    <text evidence="11">The sequence shown here is derived from an EMBL/GenBank/DDBJ whole genome shotgun (WGS) entry which is preliminary data.</text>
</comment>
<dbReference type="PROSITE" id="PS50885">
    <property type="entry name" value="HAMP"/>
    <property type="match status" value="1"/>
</dbReference>